<dbReference type="Gene3D" id="1.10.260.40">
    <property type="entry name" value="lambda repressor-like DNA-binding domains"/>
    <property type="match status" value="1"/>
</dbReference>
<dbReference type="InterPro" id="IPR039418">
    <property type="entry name" value="LexA-like"/>
</dbReference>
<dbReference type="SUPFAM" id="SSF51306">
    <property type="entry name" value="LexA/Signal peptidase"/>
    <property type="match status" value="1"/>
</dbReference>
<evidence type="ECO:0000313" key="5">
    <source>
        <dbReference type="EMBL" id="UOO90279.1"/>
    </source>
</evidence>
<gene>
    <name evidence="5" type="ORF">LVJ82_04640</name>
</gene>
<dbReference type="InterPro" id="IPR010982">
    <property type="entry name" value="Lambda_DNA-bd_dom_sf"/>
</dbReference>
<dbReference type="InterPro" id="IPR036286">
    <property type="entry name" value="LexA/Signal_pep-like_sf"/>
</dbReference>
<reference evidence="5 6" key="1">
    <citation type="journal article" date="2022" name="Res Sq">
        <title>Evolution of multicellular longitudinally dividing oral cavity symbionts (Neisseriaceae).</title>
        <authorList>
            <person name="Nyongesa S."/>
            <person name="Weber P."/>
            <person name="Bernet E."/>
            <person name="Pullido F."/>
            <person name="Nieckarz M."/>
            <person name="Delaby M."/>
            <person name="Nieves C."/>
            <person name="Viehboeck T."/>
            <person name="Krause N."/>
            <person name="Rivera-Millot A."/>
            <person name="Nakamura A."/>
            <person name="Vischer N."/>
            <person name="VanNieuwenhze M."/>
            <person name="Brun Y."/>
            <person name="Cava F."/>
            <person name="Bulgheresi S."/>
            <person name="Veyrier F."/>
        </authorList>
    </citation>
    <scope>NUCLEOTIDE SEQUENCE [LARGE SCALE GENOMIC DNA]</scope>
    <source>
        <strain evidence="5 6">SN4</strain>
    </source>
</reference>
<proteinExistence type="predicted"/>
<evidence type="ECO:0000259" key="4">
    <source>
        <dbReference type="PROSITE" id="PS50943"/>
    </source>
</evidence>
<protein>
    <submittedName>
        <fullName evidence="5">Helix-turn-helix domain-containing protein</fullName>
    </submittedName>
</protein>
<organism evidence="5 6">
    <name type="scientific">Vitreoscilla massiliensis</name>
    <dbReference type="NCBI Taxonomy" id="1689272"/>
    <lineage>
        <taxon>Bacteria</taxon>
        <taxon>Pseudomonadati</taxon>
        <taxon>Pseudomonadota</taxon>
        <taxon>Betaproteobacteria</taxon>
        <taxon>Neisseriales</taxon>
        <taxon>Neisseriaceae</taxon>
        <taxon>Vitreoscilla</taxon>
    </lineage>
</organism>
<dbReference type="PANTHER" id="PTHR40661">
    <property type="match status" value="1"/>
</dbReference>
<keyword evidence="1" id="KW-0805">Transcription regulation</keyword>
<keyword evidence="2" id="KW-0238">DNA-binding</keyword>
<dbReference type="InterPro" id="IPR010744">
    <property type="entry name" value="Phage_CI_N"/>
</dbReference>
<feature type="domain" description="HTH cro/C1-type" evidence="4">
    <location>
        <begin position="1"/>
        <end position="40"/>
    </location>
</feature>
<evidence type="ECO:0000256" key="1">
    <source>
        <dbReference type="ARBA" id="ARBA00023015"/>
    </source>
</evidence>
<dbReference type="Proteomes" id="UP000832011">
    <property type="component" value="Chromosome"/>
</dbReference>
<keyword evidence="3" id="KW-0804">Transcription</keyword>
<dbReference type="InterPro" id="IPR001387">
    <property type="entry name" value="Cro/C1-type_HTH"/>
</dbReference>
<dbReference type="PANTHER" id="PTHR40661:SF3">
    <property type="entry name" value="FELS-1 PROPHAGE TRANSCRIPTIONAL REGULATOR"/>
    <property type="match status" value="1"/>
</dbReference>
<evidence type="ECO:0000313" key="6">
    <source>
        <dbReference type="Proteomes" id="UP000832011"/>
    </source>
</evidence>
<dbReference type="CDD" id="cd06529">
    <property type="entry name" value="S24_LexA-like"/>
    <property type="match status" value="1"/>
</dbReference>
<keyword evidence="6" id="KW-1185">Reference proteome</keyword>
<dbReference type="PROSITE" id="PS50943">
    <property type="entry name" value="HTH_CROC1"/>
    <property type="match status" value="1"/>
</dbReference>
<accession>A0ABY4E3D2</accession>
<name>A0ABY4E3D2_9NEIS</name>
<dbReference type="EMBL" id="CP091511">
    <property type="protein sequence ID" value="UOO90279.1"/>
    <property type="molecule type" value="Genomic_DNA"/>
</dbReference>
<dbReference type="Pfam" id="PF07022">
    <property type="entry name" value="Phage_CI_repr"/>
    <property type="match status" value="1"/>
</dbReference>
<sequence length="197" mass="21830">MAQALGVHATVIGGYKKRESVPLEQCIKIADKTGVDLNWLILGKGIAPDGTSTFTSSDFIKIPVYDIQASAGNGYHNEFEVIIDELWLSPEWVHQQGLYVKDLFCVEVLGDSMAHPPSLIMPKDKVLINRAVIDDDGVFLVRVGAALRLKRLQWLYDGRVTLISDNPIYQPETIDPENMGEAFQVLGHAHSKFGNLL</sequence>
<dbReference type="Pfam" id="PF00717">
    <property type="entry name" value="Peptidase_S24"/>
    <property type="match status" value="1"/>
</dbReference>
<dbReference type="Gene3D" id="2.10.109.10">
    <property type="entry name" value="Umud Fragment, subunit A"/>
    <property type="match status" value="1"/>
</dbReference>
<dbReference type="InterPro" id="IPR015927">
    <property type="entry name" value="Peptidase_S24_S26A/B/C"/>
</dbReference>
<dbReference type="RefSeq" id="WP_244796809.1">
    <property type="nucleotide sequence ID" value="NZ_CP091511.1"/>
</dbReference>
<evidence type="ECO:0000256" key="3">
    <source>
        <dbReference type="ARBA" id="ARBA00023163"/>
    </source>
</evidence>
<evidence type="ECO:0000256" key="2">
    <source>
        <dbReference type="ARBA" id="ARBA00023125"/>
    </source>
</evidence>